<accession>A7VZ03</accession>
<dbReference type="AlphaFoldDB" id="A7VZ03"/>
<protein>
    <submittedName>
        <fullName evidence="1">Uncharacterized protein</fullName>
    </submittedName>
</protein>
<dbReference type="HOGENOM" id="CLU_3342305_0_0_9"/>
<dbReference type="PROSITE" id="PS51257">
    <property type="entry name" value="PROKAR_LIPOPROTEIN"/>
    <property type="match status" value="1"/>
</dbReference>
<organism evidence="1 2">
    <name type="scientific">[Clostridium] leptum DSM 753</name>
    <dbReference type="NCBI Taxonomy" id="428125"/>
    <lineage>
        <taxon>Bacteria</taxon>
        <taxon>Bacillati</taxon>
        <taxon>Bacillota</taxon>
        <taxon>Clostridia</taxon>
        <taxon>Eubacteriales</taxon>
        <taxon>Oscillospiraceae</taxon>
        <taxon>Oscillospiraceae incertae sedis</taxon>
    </lineage>
</organism>
<name>A7VZ03_9FIRM</name>
<evidence type="ECO:0000313" key="1">
    <source>
        <dbReference type="EMBL" id="EDO59781.1"/>
    </source>
</evidence>
<dbReference type="Proteomes" id="UP000003490">
    <property type="component" value="Unassembled WGS sequence"/>
</dbReference>
<comment type="caution">
    <text evidence="1">The sequence shown here is derived from an EMBL/GenBank/DDBJ whole genome shotgun (WGS) entry which is preliminary data.</text>
</comment>
<reference evidence="1 2" key="1">
    <citation type="submission" date="2007-08" db="EMBL/GenBank/DDBJ databases">
        <title>Draft genome sequence of Clostridium leptum (DSM 753).</title>
        <authorList>
            <person name="Sudarsanam P."/>
            <person name="Ley R."/>
            <person name="Guruge J."/>
            <person name="Turnbaugh P.J."/>
            <person name="Mahowald M."/>
            <person name="Liep D."/>
            <person name="Gordon J."/>
        </authorList>
    </citation>
    <scope>NUCLEOTIDE SEQUENCE [LARGE SCALE GENOMIC DNA]</scope>
    <source>
        <strain evidence="1 2">DSM 753</strain>
    </source>
</reference>
<dbReference type="EMBL" id="ABCB02000021">
    <property type="protein sequence ID" value="EDO59781.1"/>
    <property type="molecule type" value="Genomic_DNA"/>
</dbReference>
<reference evidence="1 2" key="2">
    <citation type="submission" date="2007-08" db="EMBL/GenBank/DDBJ databases">
        <authorList>
            <person name="Fulton L."/>
            <person name="Clifton S."/>
            <person name="Fulton B."/>
            <person name="Xu J."/>
            <person name="Minx P."/>
            <person name="Pepin K.H."/>
            <person name="Johnson M."/>
            <person name="Thiruvilangam P."/>
            <person name="Bhonagiri V."/>
            <person name="Nash W.E."/>
            <person name="Wang C."/>
            <person name="Mardis E.R."/>
            <person name="Wilson R.K."/>
        </authorList>
    </citation>
    <scope>NUCLEOTIDE SEQUENCE [LARGE SCALE GENOMIC DNA]</scope>
    <source>
        <strain evidence="1 2">DSM 753</strain>
    </source>
</reference>
<proteinExistence type="predicted"/>
<evidence type="ECO:0000313" key="2">
    <source>
        <dbReference type="Proteomes" id="UP000003490"/>
    </source>
</evidence>
<gene>
    <name evidence="1" type="ORF">CLOLEP_03831</name>
</gene>
<sequence>MGLHSARRQAGVPVGILGCNGGGYRQRRIPQPVSDFT</sequence>